<dbReference type="PANTHER" id="PTHR21137">
    <property type="entry name" value="ODORANT RECEPTOR"/>
    <property type="match status" value="1"/>
</dbReference>
<dbReference type="GO" id="GO:0007165">
    <property type="term" value="P:signal transduction"/>
    <property type="evidence" value="ECO:0007669"/>
    <property type="project" value="UniProtKB-KW"/>
</dbReference>
<evidence type="ECO:0000256" key="9">
    <source>
        <dbReference type="ARBA" id="ARBA00023224"/>
    </source>
</evidence>
<comment type="similarity">
    <text evidence="10">Belongs to the insect chemoreceptor superfamily. Heteromeric odorant receptor channel (TC 1.A.69) family.</text>
</comment>
<proteinExistence type="evidence at transcript level"/>
<keyword evidence="7 10" id="KW-0472">Membrane</keyword>
<evidence type="ECO:0000313" key="11">
    <source>
        <dbReference type="EMBL" id="ALD51493.1"/>
    </source>
</evidence>
<evidence type="ECO:0000256" key="4">
    <source>
        <dbReference type="ARBA" id="ARBA00022692"/>
    </source>
</evidence>
<dbReference type="EMBL" id="KP843357">
    <property type="protein sequence ID" value="ALD51493.1"/>
    <property type="molecule type" value="mRNA"/>
</dbReference>
<evidence type="ECO:0000256" key="6">
    <source>
        <dbReference type="ARBA" id="ARBA00022989"/>
    </source>
</evidence>
<sequence length="453" mass="49824">MLPSADDEKRLLGLMRFLLGRSVASRDGSFRTQLANGATTATLLSTAAANLIIMVCSGLKLYLDPPEETEKASQVAFLMTVSVANAMKGFSMVQQRARLQQVVAGLLAMRRAVCDGSGARHRYACSATLIGNIWMVMSVILGIVWGVDPVFNQPPQLNGTSPDPVLPLPIWLPLDASVPLTYWLMFALEAVVCGWTIFFVMIVDLLYVTLILNFAAELHVLNHNIQITCNAVDVTAHPKRKIGVSRHAGVSLYKGHNDDTAAIPNFSLAHFTAANPLMPAYIPDHFRVELSEDYDTYRLLVKSIQHHQLIVKCVNEFGKATGLPVLMVVSINVVNLCSNIISLAVLVEEDPHASAIAKSLIFTIALGSQTALYCLPGQMIIDQSERLAHSAFCCRWPDAGVRFKRSLLVFMACAGRPLRLRVGKLVTLSRETFQELLKLSYQLFNLVYQLQSS</sequence>
<accession>A0A0M4J319</accession>
<keyword evidence="9 10" id="KW-0807">Transducer</keyword>
<name>A0A0M4J319_LOCMI</name>
<evidence type="ECO:0000256" key="8">
    <source>
        <dbReference type="ARBA" id="ARBA00023170"/>
    </source>
</evidence>
<keyword evidence="5 10" id="KW-0552">Olfaction</keyword>
<evidence type="ECO:0000256" key="10">
    <source>
        <dbReference type="RuleBase" id="RU351113"/>
    </source>
</evidence>
<keyword evidence="2" id="KW-1003">Cell membrane</keyword>
<dbReference type="PANTHER" id="PTHR21137:SF35">
    <property type="entry name" value="ODORANT RECEPTOR 19A-RELATED"/>
    <property type="match status" value="1"/>
</dbReference>
<dbReference type="GO" id="GO:0005886">
    <property type="term" value="C:plasma membrane"/>
    <property type="evidence" value="ECO:0007669"/>
    <property type="project" value="UniProtKB-SubCell"/>
</dbReference>
<organism evidence="11">
    <name type="scientific">Locusta migratoria</name>
    <name type="common">Migratory locust</name>
    <dbReference type="NCBI Taxonomy" id="7004"/>
    <lineage>
        <taxon>Eukaryota</taxon>
        <taxon>Metazoa</taxon>
        <taxon>Ecdysozoa</taxon>
        <taxon>Arthropoda</taxon>
        <taxon>Hexapoda</taxon>
        <taxon>Insecta</taxon>
        <taxon>Pterygota</taxon>
        <taxon>Neoptera</taxon>
        <taxon>Polyneoptera</taxon>
        <taxon>Orthoptera</taxon>
        <taxon>Caelifera</taxon>
        <taxon>Acrididea</taxon>
        <taxon>Acridomorpha</taxon>
        <taxon>Acridoidea</taxon>
        <taxon>Acrididae</taxon>
        <taxon>Oedipodinae</taxon>
        <taxon>Locusta</taxon>
    </lineage>
</organism>
<evidence type="ECO:0000256" key="3">
    <source>
        <dbReference type="ARBA" id="ARBA00022606"/>
    </source>
</evidence>
<dbReference type="InterPro" id="IPR004117">
    <property type="entry name" value="7tm6_olfct_rcpt"/>
</dbReference>
<feature type="transmembrane region" description="Helical" evidence="10">
    <location>
        <begin position="182"/>
        <end position="208"/>
    </location>
</feature>
<keyword evidence="6 10" id="KW-1133">Transmembrane helix</keyword>
<dbReference type="AlphaFoldDB" id="A0A0M4J319"/>
<feature type="transmembrane region" description="Helical" evidence="10">
    <location>
        <begin position="129"/>
        <end position="147"/>
    </location>
</feature>
<reference evidence="11" key="2">
    <citation type="submission" date="2015-02" db="EMBL/GenBank/DDBJ databases">
        <authorList>
            <person name="Torres C."/>
        </authorList>
    </citation>
    <scope>NUCLEOTIDE SEQUENCE</scope>
</reference>
<dbReference type="GO" id="GO:0004984">
    <property type="term" value="F:olfactory receptor activity"/>
    <property type="evidence" value="ECO:0007669"/>
    <property type="project" value="InterPro"/>
</dbReference>
<protein>
    <recommendedName>
        <fullName evidence="10">Odorant receptor</fullName>
    </recommendedName>
</protein>
<keyword evidence="3 10" id="KW-0716">Sensory transduction</keyword>
<keyword evidence="8 10" id="KW-0675">Receptor</keyword>
<dbReference type="Pfam" id="PF02949">
    <property type="entry name" value="7tm_6"/>
    <property type="match status" value="1"/>
</dbReference>
<keyword evidence="4 10" id="KW-0812">Transmembrane</keyword>
<evidence type="ECO:0000256" key="2">
    <source>
        <dbReference type="ARBA" id="ARBA00022475"/>
    </source>
</evidence>
<comment type="subcellular location">
    <subcellularLocation>
        <location evidence="1 10">Cell membrane</location>
        <topology evidence="1 10">Multi-pass membrane protein</topology>
    </subcellularLocation>
</comment>
<evidence type="ECO:0000256" key="1">
    <source>
        <dbReference type="ARBA" id="ARBA00004651"/>
    </source>
</evidence>
<dbReference type="GO" id="GO:0005549">
    <property type="term" value="F:odorant binding"/>
    <property type="evidence" value="ECO:0007669"/>
    <property type="project" value="InterPro"/>
</dbReference>
<comment type="caution">
    <text evidence="10">Lacks conserved residue(s) required for the propagation of feature annotation.</text>
</comment>
<evidence type="ECO:0000256" key="5">
    <source>
        <dbReference type="ARBA" id="ARBA00022725"/>
    </source>
</evidence>
<reference evidence="11" key="1">
    <citation type="journal article" date="2015" name="Cell. Mol. Life Sci.">
        <title>Identification and functional analysis of olfactory receptor family reveal unusual characteristics of the olfactory system in the migratory locust.</title>
        <authorList>
            <person name="Wang Z."/>
            <person name="Yang P."/>
            <person name="Chen D."/>
            <person name="Jiang F."/>
            <person name="Li Y."/>
            <person name="Wang X."/>
            <person name="Kang L."/>
        </authorList>
    </citation>
    <scope>NUCLEOTIDE SEQUENCE</scope>
</reference>
<evidence type="ECO:0000256" key="7">
    <source>
        <dbReference type="ARBA" id="ARBA00023136"/>
    </source>
</evidence>